<evidence type="ECO:0000313" key="4">
    <source>
        <dbReference type="Proteomes" id="UP000321386"/>
    </source>
</evidence>
<feature type="compositionally biased region" description="Low complexity" evidence="1">
    <location>
        <begin position="23"/>
        <end position="62"/>
    </location>
</feature>
<dbReference type="EMBL" id="BJUA01000020">
    <property type="protein sequence ID" value="GEK19236.1"/>
    <property type="molecule type" value="Genomic_DNA"/>
</dbReference>
<accession>A0A510UXJ3</accession>
<feature type="transmembrane region" description="Helical" evidence="2">
    <location>
        <begin position="99"/>
        <end position="120"/>
    </location>
</feature>
<keyword evidence="2" id="KW-0472">Membrane</keyword>
<dbReference type="Proteomes" id="UP000321386">
    <property type="component" value="Unassembled WGS sequence"/>
</dbReference>
<comment type="caution">
    <text evidence="3">The sequence shown here is derived from an EMBL/GenBank/DDBJ whole genome shotgun (WGS) entry which is preliminary data.</text>
</comment>
<evidence type="ECO:0000256" key="1">
    <source>
        <dbReference type="SAM" id="MobiDB-lite"/>
    </source>
</evidence>
<feature type="transmembrane region" description="Helical" evidence="2">
    <location>
        <begin position="258"/>
        <end position="281"/>
    </location>
</feature>
<proteinExistence type="predicted"/>
<feature type="region of interest" description="Disordered" evidence="1">
    <location>
        <begin position="1"/>
        <end position="83"/>
    </location>
</feature>
<sequence length="296" mass="30013">MGVTPHEPNQPGEQPAPPPSRPQPYAVQPQADRPQPGQPSAGQPYGGQQQPGLSAGQPYAGQPYGGQGYPAGPGAYGPYGGPRPAVPQRPVATSLRGPVTITTIGVLLLVATAVVAFFVVRTFVSIVPFGVLDGSGNPGSASVASTTAPGTTTATLEPGYYDLYLVVPASEQYARLEGTAQLVHADGTSVTAEPPGVNGTATMGGSRAFIVAGFRVETAGEHTLTVPVASSPDAQVVLVEGHDLAGFMSGVFGTVGGVFLAIGLGVVGFGLTVGGVIWWVVRARARRRVAAGRQPV</sequence>
<organism evidence="3 4">
    <name type="scientific">Cellulomonas persica</name>
    <dbReference type="NCBI Taxonomy" id="76861"/>
    <lineage>
        <taxon>Bacteria</taxon>
        <taxon>Bacillati</taxon>
        <taxon>Actinomycetota</taxon>
        <taxon>Actinomycetes</taxon>
        <taxon>Micrococcales</taxon>
        <taxon>Cellulomonadaceae</taxon>
        <taxon>Cellulomonas</taxon>
    </lineage>
</organism>
<keyword evidence="4" id="KW-1185">Reference proteome</keyword>
<evidence type="ECO:0000313" key="3">
    <source>
        <dbReference type="EMBL" id="GEK19236.1"/>
    </source>
</evidence>
<keyword evidence="2" id="KW-1133">Transmembrane helix</keyword>
<keyword evidence="2" id="KW-0812">Transmembrane</keyword>
<dbReference type="Pfam" id="PF06679">
    <property type="entry name" value="DUF1180"/>
    <property type="match status" value="1"/>
</dbReference>
<feature type="compositionally biased region" description="Gly residues" evidence="1">
    <location>
        <begin position="63"/>
        <end position="80"/>
    </location>
</feature>
<reference evidence="3 4" key="1">
    <citation type="submission" date="2019-07" db="EMBL/GenBank/DDBJ databases">
        <title>Whole genome shotgun sequence of Cellulomonas persica NBRC 101101.</title>
        <authorList>
            <person name="Hosoyama A."/>
            <person name="Uohara A."/>
            <person name="Ohji S."/>
            <person name="Ichikawa N."/>
        </authorList>
    </citation>
    <scope>NUCLEOTIDE SEQUENCE [LARGE SCALE GENOMIC DNA]</scope>
    <source>
        <strain evidence="3 4">NBRC 101101</strain>
    </source>
</reference>
<dbReference type="RefSeq" id="WP_186811569.1">
    <property type="nucleotide sequence ID" value="NZ_BJUA01000020.1"/>
</dbReference>
<dbReference type="AlphaFoldDB" id="A0A510UXJ3"/>
<gene>
    <name evidence="3" type="ORF">CPE01_29690</name>
</gene>
<evidence type="ECO:0000256" key="2">
    <source>
        <dbReference type="SAM" id="Phobius"/>
    </source>
</evidence>
<name>A0A510UXJ3_9CELL</name>
<protein>
    <submittedName>
        <fullName evidence="3">Uncharacterized protein</fullName>
    </submittedName>
</protein>